<dbReference type="AlphaFoldDB" id="A0A081BB46"/>
<evidence type="ECO:0000256" key="3">
    <source>
        <dbReference type="ARBA" id="ARBA00008936"/>
    </source>
</evidence>
<evidence type="ECO:0000256" key="11">
    <source>
        <dbReference type="ARBA" id="ARBA00022840"/>
    </source>
</evidence>
<dbReference type="GO" id="GO:0005524">
    <property type="term" value="F:ATP binding"/>
    <property type="evidence" value="ECO:0007669"/>
    <property type="project" value="UniProtKB-KW"/>
</dbReference>
<evidence type="ECO:0000256" key="7">
    <source>
        <dbReference type="ARBA" id="ARBA00022490"/>
    </source>
</evidence>
<dbReference type="SUPFAM" id="SSF52540">
    <property type="entry name" value="P-loop containing nucleoside triphosphate hydrolases"/>
    <property type="match status" value="1"/>
</dbReference>
<dbReference type="GO" id="GO:0030257">
    <property type="term" value="C:type III protein secretion system complex"/>
    <property type="evidence" value="ECO:0007669"/>
    <property type="project" value="InterPro"/>
</dbReference>
<keyword evidence="9" id="KW-0375">Hydrogen ion transport</keyword>
<dbReference type="PROSITE" id="PS00152">
    <property type="entry name" value="ATPASE_ALPHA_BETA"/>
    <property type="match status" value="1"/>
</dbReference>
<keyword evidence="14" id="KW-0406">Ion transport</keyword>
<dbReference type="NCBIfam" id="TIGR03498">
    <property type="entry name" value="FliI_clade3"/>
    <property type="match status" value="1"/>
</dbReference>
<accession>A0A081BB46</accession>
<keyword evidence="7" id="KW-0963">Cytoplasm</keyword>
<keyword evidence="15" id="KW-1006">Bacterial flagellum protein export</keyword>
<dbReference type="STRING" id="1333998.M2A_1763"/>
<dbReference type="SMART" id="SM00382">
    <property type="entry name" value="AAA"/>
    <property type="match status" value="1"/>
</dbReference>
<evidence type="ECO:0000259" key="18">
    <source>
        <dbReference type="SMART" id="SM00382"/>
    </source>
</evidence>
<protein>
    <recommendedName>
        <fullName evidence="5">Flagellum-specific ATP synthase</fullName>
        <ecNumber evidence="4">7.1.2.2</ecNumber>
    </recommendedName>
</protein>
<dbReference type="EMBL" id="BBIO01000008">
    <property type="protein sequence ID" value="GAK45264.1"/>
    <property type="molecule type" value="Genomic_DNA"/>
</dbReference>
<dbReference type="CDD" id="cd01136">
    <property type="entry name" value="ATPase_flagellum-secretory_path_III"/>
    <property type="match status" value="1"/>
</dbReference>
<evidence type="ECO:0000256" key="13">
    <source>
        <dbReference type="ARBA" id="ARBA00022967"/>
    </source>
</evidence>
<proteinExistence type="inferred from homology"/>
<evidence type="ECO:0000256" key="1">
    <source>
        <dbReference type="ARBA" id="ARBA00003290"/>
    </source>
</evidence>
<keyword evidence="6" id="KW-0813">Transport</keyword>
<dbReference type="NCBIfam" id="TIGR01026">
    <property type="entry name" value="fliI_yscN"/>
    <property type="match status" value="1"/>
</dbReference>
<dbReference type="PANTHER" id="PTHR15184">
    <property type="entry name" value="ATP SYNTHASE"/>
    <property type="match status" value="1"/>
</dbReference>
<dbReference type="GO" id="GO:0005737">
    <property type="term" value="C:cytoplasm"/>
    <property type="evidence" value="ECO:0007669"/>
    <property type="project" value="UniProtKB-SubCell"/>
</dbReference>
<evidence type="ECO:0000256" key="14">
    <source>
        <dbReference type="ARBA" id="ARBA00023065"/>
    </source>
</evidence>
<evidence type="ECO:0000256" key="8">
    <source>
        <dbReference type="ARBA" id="ARBA00022741"/>
    </source>
</evidence>
<organism evidence="19 20">
    <name type="scientific">Tepidicaulis marinus</name>
    <dbReference type="NCBI Taxonomy" id="1333998"/>
    <lineage>
        <taxon>Bacteria</taxon>
        <taxon>Pseudomonadati</taxon>
        <taxon>Pseudomonadota</taxon>
        <taxon>Alphaproteobacteria</taxon>
        <taxon>Hyphomicrobiales</taxon>
        <taxon>Parvibaculaceae</taxon>
        <taxon>Tepidicaulis</taxon>
    </lineage>
</organism>
<evidence type="ECO:0000256" key="5">
    <source>
        <dbReference type="ARBA" id="ARBA00020580"/>
    </source>
</evidence>
<dbReference type="InterPro" id="IPR020003">
    <property type="entry name" value="ATPase_a/bsu_AS"/>
</dbReference>
<dbReference type="FunFam" id="3.40.50.12240:FF:000002">
    <property type="entry name" value="Flagellum-specific ATP synthase FliI"/>
    <property type="match status" value="1"/>
</dbReference>
<dbReference type="GO" id="GO:0046933">
    <property type="term" value="F:proton-transporting ATP synthase activity, rotational mechanism"/>
    <property type="evidence" value="ECO:0007669"/>
    <property type="project" value="TreeGrafter"/>
</dbReference>
<dbReference type="InterPro" id="IPR040627">
    <property type="entry name" value="T3SS_ATPase_C"/>
</dbReference>
<dbReference type="GO" id="GO:0009288">
    <property type="term" value="C:bacterial-type flagellum"/>
    <property type="evidence" value="ECO:0007669"/>
    <property type="project" value="InterPro"/>
</dbReference>
<name>A0A081BB46_9HYPH</name>
<keyword evidence="12" id="KW-0653">Protein transport</keyword>
<comment type="catalytic activity">
    <reaction evidence="17">
        <text>ATP + H2O + cellular proteinSide 1 = ADP + phosphate + cellular proteinSide 2.</text>
        <dbReference type="EC" id="7.4.2.8"/>
    </reaction>
</comment>
<dbReference type="GO" id="GO:0016887">
    <property type="term" value="F:ATP hydrolysis activity"/>
    <property type="evidence" value="ECO:0007669"/>
    <property type="project" value="InterPro"/>
</dbReference>
<evidence type="ECO:0000256" key="10">
    <source>
        <dbReference type="ARBA" id="ARBA00022795"/>
    </source>
</evidence>
<dbReference type="InterPro" id="IPR000194">
    <property type="entry name" value="ATPase_F1/V1/A1_a/bsu_nucl-bd"/>
</dbReference>
<dbReference type="InterPro" id="IPR050053">
    <property type="entry name" value="ATPase_alpha/beta_chains"/>
</dbReference>
<keyword evidence="8" id="KW-0547">Nucleotide-binding</keyword>
<dbReference type="InterPro" id="IPR027417">
    <property type="entry name" value="P-loop_NTPase"/>
</dbReference>
<gene>
    <name evidence="19" type="ORF">M2A_1763</name>
</gene>
<dbReference type="Pfam" id="PF00006">
    <property type="entry name" value="ATP-synt_ab"/>
    <property type="match status" value="1"/>
</dbReference>
<dbReference type="EC" id="7.1.2.2" evidence="4"/>
<evidence type="ECO:0000256" key="4">
    <source>
        <dbReference type="ARBA" id="ARBA00012473"/>
    </source>
</evidence>
<dbReference type="PANTHER" id="PTHR15184:SF9">
    <property type="entry name" value="SPI-1 TYPE 3 SECRETION SYSTEM ATPASE"/>
    <property type="match status" value="1"/>
</dbReference>
<evidence type="ECO:0000313" key="20">
    <source>
        <dbReference type="Proteomes" id="UP000028702"/>
    </source>
</evidence>
<dbReference type="InterPro" id="IPR005714">
    <property type="entry name" value="ATPase_T3SS_FliI/YscN"/>
</dbReference>
<keyword evidence="11" id="KW-0067">ATP-binding</keyword>
<evidence type="ECO:0000313" key="19">
    <source>
        <dbReference type="EMBL" id="GAK45264.1"/>
    </source>
</evidence>
<reference evidence="19 20" key="1">
    <citation type="submission" date="2014-07" db="EMBL/GenBank/DDBJ databases">
        <title>Tepidicaulis marinum gen. nov., sp. nov., a novel marine bacterium denitrifying nitrate to nitrous oxide strictly under microaerobic conditions.</title>
        <authorList>
            <person name="Takeuchi M."/>
            <person name="Yamagishi T."/>
            <person name="Kamagata Y."/>
            <person name="Oshima K."/>
            <person name="Hattori M."/>
            <person name="Katayama T."/>
            <person name="Hanada S."/>
            <person name="Tamaki H."/>
            <person name="Marumo K."/>
            <person name="Maeda H."/>
            <person name="Nedachi M."/>
            <person name="Iwasaki W."/>
            <person name="Suwa Y."/>
            <person name="Sakata S."/>
        </authorList>
    </citation>
    <scope>NUCLEOTIDE SEQUENCE [LARGE SCALE GENOMIC DNA]</scope>
    <source>
        <strain evidence="19 20">MA2</strain>
    </source>
</reference>
<dbReference type="Pfam" id="PF18269">
    <property type="entry name" value="T3SS_ATPase_C"/>
    <property type="match status" value="1"/>
</dbReference>
<sequence length="500" mass="53531">MAGIMRRLEKFQTVLEQLPGPVYRGTVTACSGQTLRVRGLERKLSAGDRCDILAQDGRRIASEVIGFDGASSLLMPFEAAEGIALGARVETQGTGASVKPHPGWIGRVVNGLGEPVDGKGPLPQGEIARRLRGVPPSPYSRRRLGQKLETGVRALNVFAPLCRGQRIGVFSGSGVGKSTLLSMLARGGGADVAVIGLIGERGREVQEFLQETLGAEGLKRAVMVVSTSDESPHMRRQATYLTLTVAEAFRDLGLQVVCLVDSITRFAMAQREIGLTAGEPPASKGYPPSVFSEMARLLERAGPGTERQGDITGIFTVLAEGDDHNDPIADAARSILDGHIVLERAIAERGRFPAIDILKSVSRALPACHTPEEEAICREARRYLAAFEEMRELIQLGAYKAGADPFVDRAIELEPALEAFLAQKADCRASLEESFAELGKLLGHAGAAGLPEEEAAAELVPPHEPALTHELPPELLADLRAMEEDGGIVIEEPIMKEARP</sequence>
<dbReference type="eggNOG" id="COG1157">
    <property type="taxonomic scope" value="Bacteria"/>
</dbReference>
<keyword evidence="10" id="KW-1005">Bacterial flagellum biogenesis</keyword>
<comment type="function">
    <text evidence="1">Probable catalytic subunit of a protein translocase for flagellum-specific export, or a proton translocase involved in local circuits at the flagellum.</text>
</comment>
<evidence type="ECO:0000256" key="2">
    <source>
        <dbReference type="ARBA" id="ARBA00004496"/>
    </source>
</evidence>
<dbReference type="Gene3D" id="3.40.50.12240">
    <property type="match status" value="1"/>
</dbReference>
<evidence type="ECO:0000256" key="17">
    <source>
        <dbReference type="ARBA" id="ARBA00034006"/>
    </source>
</evidence>
<evidence type="ECO:0000256" key="9">
    <source>
        <dbReference type="ARBA" id="ARBA00022781"/>
    </source>
</evidence>
<evidence type="ECO:0000256" key="16">
    <source>
        <dbReference type="ARBA" id="ARBA00023310"/>
    </source>
</evidence>
<evidence type="ECO:0000256" key="12">
    <source>
        <dbReference type="ARBA" id="ARBA00022927"/>
    </source>
</evidence>
<evidence type="ECO:0000256" key="15">
    <source>
        <dbReference type="ARBA" id="ARBA00023225"/>
    </source>
</evidence>
<dbReference type="GO" id="GO:0008564">
    <property type="term" value="F:protein-exporting ATPase activity"/>
    <property type="evidence" value="ECO:0007669"/>
    <property type="project" value="UniProtKB-EC"/>
</dbReference>
<feature type="domain" description="AAA+ ATPase" evidence="18">
    <location>
        <begin position="163"/>
        <end position="347"/>
    </location>
</feature>
<dbReference type="GO" id="GO:0044781">
    <property type="term" value="P:bacterial-type flagellum organization"/>
    <property type="evidence" value="ECO:0007669"/>
    <property type="project" value="UniProtKB-KW"/>
</dbReference>
<evidence type="ECO:0000256" key="6">
    <source>
        <dbReference type="ARBA" id="ARBA00022448"/>
    </source>
</evidence>
<comment type="subcellular location">
    <subcellularLocation>
        <location evidence="2">Cytoplasm</location>
    </subcellularLocation>
</comment>
<comment type="similarity">
    <text evidence="3">Belongs to the ATPase alpha/beta chains family.</text>
</comment>
<keyword evidence="20" id="KW-1185">Reference proteome</keyword>
<dbReference type="InterPro" id="IPR003593">
    <property type="entry name" value="AAA+_ATPase"/>
</dbReference>
<dbReference type="InterPro" id="IPR022426">
    <property type="entry name" value="FliI_clade3"/>
</dbReference>
<comment type="caution">
    <text evidence="19">The sequence shown here is derived from an EMBL/GenBank/DDBJ whole genome shotgun (WGS) entry which is preliminary data.</text>
</comment>
<keyword evidence="13" id="KW-1278">Translocase</keyword>
<keyword evidence="16" id="KW-0066">ATP synthesis</keyword>
<dbReference type="GO" id="GO:0030254">
    <property type="term" value="P:protein secretion by the type III secretion system"/>
    <property type="evidence" value="ECO:0007669"/>
    <property type="project" value="InterPro"/>
</dbReference>
<dbReference type="Proteomes" id="UP000028702">
    <property type="component" value="Unassembled WGS sequence"/>
</dbReference>